<dbReference type="OrthoDB" id="2356646at2"/>
<reference evidence="3 4" key="1">
    <citation type="submission" date="2016-06" db="EMBL/GenBank/DDBJ databases">
        <authorList>
            <person name="Kjaerup R.B."/>
            <person name="Dalgaard T.S."/>
            <person name="Juul-Madsen H.R."/>
        </authorList>
    </citation>
    <scope>NUCLEOTIDE SEQUENCE [LARGE SCALE GENOMIC DNA]</scope>
    <source>
        <strain evidence="3 4">373-A1</strain>
    </source>
</reference>
<evidence type="ECO:0000313" key="4">
    <source>
        <dbReference type="Proteomes" id="UP000092714"/>
    </source>
</evidence>
<evidence type="ECO:0000259" key="2">
    <source>
        <dbReference type="Pfam" id="PF14478"/>
    </source>
</evidence>
<dbReference type="Pfam" id="PF14478">
    <property type="entry name" value="DUF4430"/>
    <property type="match status" value="1"/>
</dbReference>
<protein>
    <recommendedName>
        <fullName evidence="2">Transcobalamin-like C-terminal domain-containing protein</fullName>
    </recommendedName>
</protein>
<proteinExistence type="predicted"/>
<organism evidence="3 4">
    <name type="scientific">Clostridium paraputrificum</name>
    <dbReference type="NCBI Taxonomy" id="29363"/>
    <lineage>
        <taxon>Bacteria</taxon>
        <taxon>Bacillati</taxon>
        <taxon>Bacillota</taxon>
        <taxon>Clostridia</taxon>
        <taxon>Eubacteriales</taxon>
        <taxon>Clostridiaceae</taxon>
        <taxon>Clostridium</taxon>
    </lineage>
</organism>
<evidence type="ECO:0000256" key="1">
    <source>
        <dbReference type="SAM" id="MobiDB-lite"/>
    </source>
</evidence>
<dbReference type="InterPro" id="IPR027954">
    <property type="entry name" value="Transcobalamin-like_C"/>
</dbReference>
<dbReference type="Gene3D" id="2.170.130.30">
    <property type="match status" value="1"/>
</dbReference>
<gene>
    <name evidence="3" type="ORF">CP373A1_09195</name>
</gene>
<accession>A0A173YNH2</accession>
<dbReference type="eggNOG" id="COG1657">
    <property type="taxonomic scope" value="Bacteria"/>
</dbReference>
<dbReference type="AlphaFoldDB" id="A0A173YNH2"/>
<keyword evidence="4" id="KW-1185">Reference proteome</keyword>
<dbReference type="Proteomes" id="UP000092714">
    <property type="component" value="Unassembled WGS sequence"/>
</dbReference>
<feature type="region of interest" description="Disordered" evidence="1">
    <location>
        <begin position="34"/>
        <end position="95"/>
    </location>
</feature>
<comment type="caution">
    <text evidence="3">The sequence shown here is derived from an EMBL/GenBank/DDBJ whole genome shotgun (WGS) entry which is preliminary data.</text>
</comment>
<feature type="domain" description="Transcobalamin-like C-terminal" evidence="2">
    <location>
        <begin position="153"/>
        <end position="226"/>
    </location>
</feature>
<evidence type="ECO:0000313" key="3">
    <source>
        <dbReference type="EMBL" id="OBY10674.1"/>
    </source>
</evidence>
<dbReference type="RefSeq" id="WP_051195861.1">
    <property type="nucleotide sequence ID" value="NZ_CABHIH010000002.1"/>
</dbReference>
<dbReference type="EMBL" id="MAPZ01000019">
    <property type="protein sequence ID" value="OBY10674.1"/>
    <property type="molecule type" value="Genomic_DNA"/>
</dbReference>
<feature type="compositionally biased region" description="Basic and acidic residues" evidence="1">
    <location>
        <begin position="46"/>
        <end position="95"/>
    </location>
</feature>
<sequence length="238" mass="26905">MKKYWKSILICICLAVAVFIGVKGCKIEVPKDNTTVESSVENSSANEEKEYSTKVEEGNSNIKTEDKVGEEKIPSTSQVKDEDKKEPEKPNHIITDKGESTDIVKDEKRYVTISIRCDTILNNMDKFNMDKKDYINNGVILSSTKIELAESDKTVFDILYRVTRGKRIPIDYSGNKESAYIKGINHIYEFDCGKQSGWMYRINGIFPNYGVGHYKLNGGENIEVLYTCDLGYDIGGGY</sequence>
<name>A0A173YNH2_9CLOT</name>
<dbReference type="GeneID" id="42777859"/>
<feature type="compositionally biased region" description="Low complexity" evidence="1">
    <location>
        <begin position="36"/>
        <end position="45"/>
    </location>
</feature>